<feature type="region of interest" description="Disordered" evidence="4">
    <location>
        <begin position="1"/>
        <end position="35"/>
    </location>
</feature>
<comment type="similarity">
    <text evidence="1">Belongs to the universal ribosomal protein uL14 family.</text>
</comment>
<dbReference type="Gene3D" id="2.40.150.20">
    <property type="entry name" value="Ribosomal protein L14"/>
    <property type="match status" value="1"/>
</dbReference>
<evidence type="ECO:0000256" key="3">
    <source>
        <dbReference type="ARBA" id="ARBA00023274"/>
    </source>
</evidence>
<dbReference type="PANTHER" id="PTHR31390">
    <property type="entry name" value="EXPRESSED PROTEIN"/>
    <property type="match status" value="1"/>
</dbReference>
<name>A0A5N5L4M2_9ROSI</name>
<dbReference type="FunFam" id="2.40.150.20:FF:000003">
    <property type="entry name" value="60S ribosomal protein L23"/>
    <property type="match status" value="1"/>
</dbReference>
<dbReference type="GO" id="GO:0006412">
    <property type="term" value="P:translation"/>
    <property type="evidence" value="ECO:0007669"/>
    <property type="project" value="InterPro"/>
</dbReference>
<dbReference type="InterPro" id="IPR021916">
    <property type="entry name" value="DUF3527"/>
</dbReference>
<dbReference type="PANTHER" id="PTHR31390:SF2">
    <property type="entry name" value="EXPRESSED PROTEIN"/>
    <property type="match status" value="1"/>
</dbReference>
<proteinExistence type="inferred from homology"/>
<dbReference type="AlphaFoldDB" id="A0A5N5L4M2"/>
<evidence type="ECO:0000256" key="1">
    <source>
        <dbReference type="ARBA" id="ARBA00010745"/>
    </source>
</evidence>
<feature type="compositionally biased region" description="Basic and acidic residues" evidence="4">
    <location>
        <begin position="12"/>
        <end position="29"/>
    </location>
</feature>
<dbReference type="HAMAP" id="MF_01367">
    <property type="entry name" value="Ribosomal_uL14"/>
    <property type="match status" value="1"/>
</dbReference>
<reference evidence="6" key="1">
    <citation type="journal article" date="2019" name="Gigascience">
        <title>De novo genome assembly of the endangered Acer yangbiense, a plant species with extremely small populations endemic to Yunnan Province, China.</title>
        <authorList>
            <person name="Yang J."/>
            <person name="Wariss H.M."/>
            <person name="Tao L."/>
            <person name="Zhang R."/>
            <person name="Yun Q."/>
            <person name="Hollingsworth P."/>
            <person name="Dao Z."/>
            <person name="Luo G."/>
            <person name="Guo H."/>
            <person name="Ma Y."/>
            <person name="Sun W."/>
        </authorList>
    </citation>
    <scope>NUCLEOTIDE SEQUENCE [LARGE SCALE GENOMIC DNA]</scope>
    <source>
        <strain evidence="6">cv. br00</strain>
    </source>
</reference>
<dbReference type="Proteomes" id="UP000326939">
    <property type="component" value="Chromosome 10"/>
</dbReference>
<keyword evidence="6" id="KW-1185">Reference proteome</keyword>
<dbReference type="SUPFAM" id="SSF50193">
    <property type="entry name" value="Ribosomal protein L14"/>
    <property type="match status" value="1"/>
</dbReference>
<organism evidence="5 6">
    <name type="scientific">Salix brachista</name>
    <dbReference type="NCBI Taxonomy" id="2182728"/>
    <lineage>
        <taxon>Eukaryota</taxon>
        <taxon>Viridiplantae</taxon>
        <taxon>Streptophyta</taxon>
        <taxon>Embryophyta</taxon>
        <taxon>Tracheophyta</taxon>
        <taxon>Spermatophyta</taxon>
        <taxon>Magnoliopsida</taxon>
        <taxon>eudicotyledons</taxon>
        <taxon>Gunneridae</taxon>
        <taxon>Pentapetalae</taxon>
        <taxon>rosids</taxon>
        <taxon>fabids</taxon>
        <taxon>Malpighiales</taxon>
        <taxon>Salicaceae</taxon>
        <taxon>Saliceae</taxon>
        <taxon>Salix</taxon>
    </lineage>
</organism>
<dbReference type="SMART" id="SM01374">
    <property type="entry name" value="Ribosomal_L14"/>
    <property type="match status" value="1"/>
</dbReference>
<dbReference type="GO" id="GO:0003735">
    <property type="term" value="F:structural constituent of ribosome"/>
    <property type="evidence" value="ECO:0007669"/>
    <property type="project" value="InterPro"/>
</dbReference>
<evidence type="ECO:0000313" key="6">
    <source>
        <dbReference type="Proteomes" id="UP000326939"/>
    </source>
</evidence>
<evidence type="ECO:0008006" key="7">
    <source>
        <dbReference type="Google" id="ProtNLM"/>
    </source>
</evidence>
<comment type="caution">
    <text evidence="5">The sequence shown here is derived from an EMBL/GenBank/DDBJ whole genome shotgun (WGS) entry which is preliminary data.</text>
</comment>
<dbReference type="PROSITE" id="PS00049">
    <property type="entry name" value="RIBOSOMAL_L14"/>
    <property type="match status" value="1"/>
</dbReference>
<dbReference type="InterPro" id="IPR000218">
    <property type="entry name" value="Ribosomal_uL14"/>
</dbReference>
<dbReference type="Pfam" id="PF12043">
    <property type="entry name" value="DUF3527"/>
    <property type="match status" value="1"/>
</dbReference>
<evidence type="ECO:0000256" key="2">
    <source>
        <dbReference type="ARBA" id="ARBA00022980"/>
    </source>
</evidence>
<sequence length="999" mass="110497">MDDTFANAQKDGQGKEDSLHSLSHDRELSGDQELDYSQSKSRRLIRRVNSHQYLLLKVKQLQRSKSCIKDSFLRSIHVLDSWIPKHIITIDEKYLRRCLEFIHASTSQAVPCNDSMYLDWGNRGFFSDGLDIAKIGNQNTCSLAGFDFDCQLAGTGSVVISPAEQWIAGSIMGSKSMVNILKSPLLRRYGAYDGDGNFEKVISSDVEGSICYDFMDSPGGLSSYSPHKLDNRAQIPGSHKYESESLHKRFVSMASTNSTSSDQSSSSPSAAVTRGTLQYTWKGGNPRFIFSLDDQKVVYVANFYNVDSADDKALEYIYLFHSRKGGQEEHMNHDKESRLVGQMKVSTSFALCPNNCRKMEREFVLFGCYENSVGELQSSSHDPRKNKGLPSRVVEVFRTNNSIKKRTNSRFDGSVGAILENSSWEPIQQRDNNMDSLGGANLLENHLPPNLELAAILVRDHLPEKRPEKAGGWGLNFLKNEAVTQAKDTMKSSVLSACCAQDTSDCSTSIDILIPAGLHGGPRTRNGGPSSLIDRWRSGGYCDCGGWDLGCPLTVLKSRSDNKEFSYSADMQGECKLINLFIQGSENGAPPLRMVNVHDGLYSVHFNSTLSALQSFSIAVAFIHSQKVPRSNQNMPLSFQLWSWFIFNQASFLCSLGLVDLVSSALKAWLISKAGEKWYMNDLGSLHILSILCGWETCFSASIMWQGADSNPRPGRQQTQDLKRHPLCQLLKVQEVELIMGDLCTSRLTLVTGTMEYMFLNSLFLIGGITRQIITIKAPSCKLALKQGKQTYSDQALMYNQISHGSGLLLEFLSEMQESDHIQSRELLHIISAVSFPGREFGVSTSGVHVRDPAQLSRSSIPLRRGGSAGNKFRMSLGLPVAATVNCADNTGAKNLYIISVKGIKGRLNRLPSACVGDMVMATVKKGKPDLRKKVMPAVIVRQRKPWRRKDGVFMYFEDNAGVIVNPKGEMKGSAITGPIGKECADLWPRIASAANAIV</sequence>
<dbReference type="InterPro" id="IPR019972">
    <property type="entry name" value="Ribosomal_uL14_CS"/>
</dbReference>
<keyword evidence="2" id="KW-0689">Ribosomal protein</keyword>
<evidence type="ECO:0000313" key="5">
    <source>
        <dbReference type="EMBL" id="KAB5537695.1"/>
    </source>
</evidence>
<keyword evidence="3" id="KW-0687">Ribonucleoprotein</keyword>
<dbReference type="GO" id="GO:0005840">
    <property type="term" value="C:ribosome"/>
    <property type="evidence" value="ECO:0007669"/>
    <property type="project" value="UniProtKB-KW"/>
</dbReference>
<accession>A0A5N5L4M2</accession>
<gene>
    <name evidence="5" type="ORF">DKX38_015228</name>
</gene>
<dbReference type="CDD" id="cd00337">
    <property type="entry name" value="Ribosomal_uL14"/>
    <property type="match status" value="1"/>
</dbReference>
<dbReference type="InterPro" id="IPR036853">
    <property type="entry name" value="Ribosomal_uL14_sf"/>
</dbReference>
<dbReference type="NCBIfam" id="NF006344">
    <property type="entry name" value="PRK08571.1"/>
    <property type="match status" value="1"/>
</dbReference>
<dbReference type="Pfam" id="PF00238">
    <property type="entry name" value="Ribosomal_L14"/>
    <property type="match status" value="1"/>
</dbReference>
<dbReference type="GO" id="GO:1990904">
    <property type="term" value="C:ribonucleoprotein complex"/>
    <property type="evidence" value="ECO:0007669"/>
    <property type="project" value="UniProtKB-KW"/>
</dbReference>
<protein>
    <recommendedName>
        <fullName evidence="7">60S ribosomal protein L23</fullName>
    </recommendedName>
</protein>
<dbReference type="EMBL" id="VDCV01000010">
    <property type="protein sequence ID" value="KAB5537695.1"/>
    <property type="molecule type" value="Genomic_DNA"/>
</dbReference>
<evidence type="ECO:0000256" key="4">
    <source>
        <dbReference type="SAM" id="MobiDB-lite"/>
    </source>
</evidence>